<accession>A0A6J6NDW3</accession>
<dbReference type="Gene3D" id="3.40.109.10">
    <property type="entry name" value="NADH Oxidase"/>
    <property type="match status" value="1"/>
</dbReference>
<dbReference type="EMBL" id="CAEZXM010000039">
    <property type="protein sequence ID" value="CAB4682905.1"/>
    <property type="molecule type" value="Genomic_DNA"/>
</dbReference>
<proteinExistence type="inferred from homology"/>
<dbReference type="Pfam" id="PF00881">
    <property type="entry name" value="Nitroreductase"/>
    <property type="match status" value="1"/>
</dbReference>
<name>A0A6J6NDW3_9ZZZZ</name>
<dbReference type="InterPro" id="IPR029479">
    <property type="entry name" value="Nitroreductase"/>
</dbReference>
<dbReference type="PANTHER" id="PTHR43673:SF10">
    <property type="entry name" value="NADH DEHYDROGENASE_NAD(P)H NITROREDUCTASE XCC3605-RELATED"/>
    <property type="match status" value="1"/>
</dbReference>
<feature type="domain" description="Nitroreductase" evidence="3">
    <location>
        <begin position="8"/>
        <end position="192"/>
    </location>
</feature>
<gene>
    <name evidence="4" type="ORF">UFOPK2366_00325</name>
</gene>
<reference evidence="4" key="1">
    <citation type="submission" date="2020-05" db="EMBL/GenBank/DDBJ databases">
        <authorList>
            <person name="Chiriac C."/>
            <person name="Salcher M."/>
            <person name="Ghai R."/>
            <person name="Kavagutti S V."/>
        </authorList>
    </citation>
    <scope>NUCLEOTIDE SEQUENCE</scope>
</reference>
<dbReference type="AlphaFoldDB" id="A0A6J6NDW3"/>
<dbReference type="InterPro" id="IPR000415">
    <property type="entry name" value="Nitroreductase-like"/>
</dbReference>
<organism evidence="4">
    <name type="scientific">freshwater metagenome</name>
    <dbReference type="NCBI Taxonomy" id="449393"/>
    <lineage>
        <taxon>unclassified sequences</taxon>
        <taxon>metagenomes</taxon>
        <taxon>ecological metagenomes</taxon>
    </lineage>
</organism>
<dbReference type="GO" id="GO:0016491">
    <property type="term" value="F:oxidoreductase activity"/>
    <property type="evidence" value="ECO:0007669"/>
    <property type="project" value="UniProtKB-KW"/>
</dbReference>
<evidence type="ECO:0000259" key="3">
    <source>
        <dbReference type="Pfam" id="PF00881"/>
    </source>
</evidence>
<sequence>MEITTAIRTTGSVRQFTDESVDDATVYAMLDDARFAPSGGNRQGWRVVVVKSAAKRRAIGDLMKPVWDEYVAIGSTGVTPFTAAPPANYALTTVTPGHTPNDLLDNIVDVPVVLVVAADLGCIAMMDKDLERPAITGGGSIYPFCWNVLLSARSRGLGGVMTTFLSRAEPLAASVLGLPPTYALASTIFLGHPVHQPTKLKRAAVETFATIDSFDGSPFAG</sequence>
<evidence type="ECO:0000256" key="2">
    <source>
        <dbReference type="ARBA" id="ARBA00023002"/>
    </source>
</evidence>
<dbReference type="PANTHER" id="PTHR43673">
    <property type="entry name" value="NAD(P)H NITROREDUCTASE YDGI-RELATED"/>
    <property type="match status" value="1"/>
</dbReference>
<dbReference type="SUPFAM" id="SSF55469">
    <property type="entry name" value="FMN-dependent nitroreductase-like"/>
    <property type="match status" value="1"/>
</dbReference>
<evidence type="ECO:0000256" key="1">
    <source>
        <dbReference type="ARBA" id="ARBA00007118"/>
    </source>
</evidence>
<evidence type="ECO:0000313" key="4">
    <source>
        <dbReference type="EMBL" id="CAB4682905.1"/>
    </source>
</evidence>
<keyword evidence="2" id="KW-0560">Oxidoreductase</keyword>
<protein>
    <submittedName>
        <fullName evidence="4">Unannotated protein</fullName>
    </submittedName>
</protein>
<comment type="similarity">
    <text evidence="1">Belongs to the nitroreductase family.</text>
</comment>